<dbReference type="AlphaFoldDB" id="A0A9D1S4E2"/>
<dbReference type="InterPro" id="IPR015848">
    <property type="entry name" value="PNPase_PH_RNA-bd_bac/org-type"/>
</dbReference>
<comment type="caution">
    <text evidence="12">The sequence shown here is derived from an EMBL/GenBank/DDBJ whole genome shotgun (WGS) entry which is preliminary data.</text>
</comment>
<dbReference type="Pfam" id="PF03725">
    <property type="entry name" value="RNase_PH_C"/>
    <property type="match status" value="1"/>
</dbReference>
<dbReference type="GO" id="GO:0006396">
    <property type="term" value="P:RNA processing"/>
    <property type="evidence" value="ECO:0007669"/>
    <property type="project" value="InterPro"/>
</dbReference>
<dbReference type="InterPro" id="IPR012340">
    <property type="entry name" value="NA-bd_OB-fold"/>
</dbReference>
<dbReference type="FunFam" id="2.40.50.140:FF:000023">
    <property type="entry name" value="Polyribonucleotide nucleotidyltransferase"/>
    <property type="match status" value="1"/>
</dbReference>
<dbReference type="EC" id="2.7.7.8" evidence="9"/>
<accession>A0A9D1S4E2</accession>
<evidence type="ECO:0000256" key="10">
    <source>
        <dbReference type="SAM" id="MobiDB-lite"/>
    </source>
</evidence>
<dbReference type="Gene3D" id="2.40.50.140">
    <property type="entry name" value="Nucleic acid-binding proteins"/>
    <property type="match status" value="1"/>
</dbReference>
<keyword evidence="5 9" id="KW-0548">Nucleotidyltransferase</keyword>
<gene>
    <name evidence="9" type="primary">pnp</name>
    <name evidence="12" type="ORF">IAC59_06360</name>
</gene>
<dbReference type="CDD" id="cd11363">
    <property type="entry name" value="RNase_PH_PNPase_1"/>
    <property type="match status" value="1"/>
</dbReference>
<dbReference type="GO" id="GO:0000287">
    <property type="term" value="F:magnesium ion binding"/>
    <property type="evidence" value="ECO:0007669"/>
    <property type="project" value="UniProtKB-UniRule"/>
</dbReference>
<evidence type="ECO:0000256" key="9">
    <source>
        <dbReference type="HAMAP-Rule" id="MF_01595"/>
    </source>
</evidence>
<dbReference type="InterPro" id="IPR036456">
    <property type="entry name" value="PNPase_PH_RNA-bd_sf"/>
</dbReference>
<dbReference type="GO" id="GO:0003723">
    <property type="term" value="F:RNA binding"/>
    <property type="evidence" value="ECO:0007669"/>
    <property type="project" value="UniProtKB-UniRule"/>
</dbReference>
<evidence type="ECO:0000259" key="11">
    <source>
        <dbReference type="PROSITE" id="PS50126"/>
    </source>
</evidence>
<dbReference type="Gene3D" id="3.30.1370.10">
    <property type="entry name" value="K Homology domain, type 1"/>
    <property type="match status" value="1"/>
</dbReference>
<dbReference type="PROSITE" id="PS50084">
    <property type="entry name" value="KH_TYPE_1"/>
    <property type="match status" value="1"/>
</dbReference>
<dbReference type="SMART" id="SM00316">
    <property type="entry name" value="S1"/>
    <property type="match status" value="1"/>
</dbReference>
<dbReference type="Pfam" id="PF03726">
    <property type="entry name" value="PNPase"/>
    <property type="match status" value="1"/>
</dbReference>
<dbReference type="FunFam" id="3.30.1370.10:FF:000001">
    <property type="entry name" value="Polyribonucleotide nucleotidyltransferase"/>
    <property type="match status" value="1"/>
</dbReference>
<dbReference type="SMART" id="SM00322">
    <property type="entry name" value="KH"/>
    <property type="match status" value="1"/>
</dbReference>
<keyword evidence="3 9" id="KW-0963">Cytoplasm</keyword>
<dbReference type="CDD" id="cd02393">
    <property type="entry name" value="KH-I_PNPase"/>
    <property type="match status" value="1"/>
</dbReference>
<evidence type="ECO:0000256" key="8">
    <source>
        <dbReference type="ARBA" id="ARBA00022884"/>
    </source>
</evidence>
<dbReference type="InterPro" id="IPR003029">
    <property type="entry name" value="S1_domain"/>
</dbReference>
<reference evidence="12" key="1">
    <citation type="submission" date="2020-10" db="EMBL/GenBank/DDBJ databases">
        <authorList>
            <person name="Gilroy R."/>
        </authorList>
    </citation>
    <scope>NUCLEOTIDE SEQUENCE</scope>
    <source>
        <strain evidence="12">ChiSxjej2B14-8506</strain>
    </source>
</reference>
<dbReference type="Gene3D" id="3.30.230.70">
    <property type="entry name" value="GHMP Kinase, N-terminal domain"/>
    <property type="match status" value="2"/>
</dbReference>
<protein>
    <recommendedName>
        <fullName evidence="9">Polyribonucleotide nucleotidyltransferase</fullName>
        <ecNumber evidence="9">2.7.7.8</ecNumber>
    </recommendedName>
    <alternativeName>
        <fullName evidence="9">Polynucleotide phosphorylase</fullName>
        <shortName evidence="9">PNPase</shortName>
    </alternativeName>
</protein>
<dbReference type="CDD" id="cd04472">
    <property type="entry name" value="S1_PNPase"/>
    <property type="match status" value="1"/>
</dbReference>
<proteinExistence type="inferred from homology"/>
<dbReference type="InterPro" id="IPR001247">
    <property type="entry name" value="ExoRNase_PH_dom1"/>
</dbReference>
<keyword evidence="6 9" id="KW-0479">Metal-binding</keyword>
<organism evidence="12 13">
    <name type="scientific">Candidatus Fimadaptatus faecigallinarum</name>
    <dbReference type="NCBI Taxonomy" id="2840814"/>
    <lineage>
        <taxon>Bacteria</taxon>
        <taxon>Bacillati</taxon>
        <taxon>Bacillota</taxon>
        <taxon>Clostridia</taxon>
        <taxon>Eubacteriales</taxon>
        <taxon>Candidatus Fimadaptatus</taxon>
    </lineage>
</organism>
<dbReference type="FunFam" id="3.30.230.70:FF:000001">
    <property type="entry name" value="Polyribonucleotide nucleotidyltransferase"/>
    <property type="match status" value="1"/>
</dbReference>
<keyword evidence="4 9" id="KW-0808">Transferase</keyword>
<dbReference type="SUPFAM" id="SSF55666">
    <property type="entry name" value="Ribonuclease PH domain 2-like"/>
    <property type="match status" value="2"/>
</dbReference>
<evidence type="ECO:0000256" key="5">
    <source>
        <dbReference type="ARBA" id="ARBA00022695"/>
    </source>
</evidence>
<dbReference type="InterPro" id="IPR015847">
    <property type="entry name" value="ExoRNase_PH_dom2"/>
</dbReference>
<dbReference type="Proteomes" id="UP000824123">
    <property type="component" value="Unassembled WGS sequence"/>
</dbReference>
<evidence type="ECO:0000256" key="2">
    <source>
        <dbReference type="ARBA" id="ARBA00007404"/>
    </source>
</evidence>
<dbReference type="GO" id="GO:0004654">
    <property type="term" value="F:polyribonucleotide nucleotidyltransferase activity"/>
    <property type="evidence" value="ECO:0007669"/>
    <property type="project" value="UniProtKB-UniRule"/>
</dbReference>
<dbReference type="InterPro" id="IPR036345">
    <property type="entry name" value="ExoRNase_PH_dom2_sf"/>
</dbReference>
<comment type="subcellular location">
    <subcellularLocation>
        <location evidence="1 9">Cytoplasm</location>
    </subcellularLocation>
</comment>
<dbReference type="SUPFAM" id="SSF54211">
    <property type="entry name" value="Ribosomal protein S5 domain 2-like"/>
    <property type="match status" value="2"/>
</dbReference>
<dbReference type="NCBIfam" id="TIGR03591">
    <property type="entry name" value="polynuc_phos"/>
    <property type="match status" value="1"/>
</dbReference>
<dbReference type="Pfam" id="PF01138">
    <property type="entry name" value="RNase_PH"/>
    <property type="match status" value="2"/>
</dbReference>
<sequence>MEKTYSMELAGRTLTLEFGKYAQQANGSVLVRYGDTVVLVCATAAAQPRAGMDFFPLSVEFEEKLYSVGKIPGGFIKREGRPTEKAILTSRLIDRPIRPLFPKGMRNDVQVVATVLSVDTNQPPEIPAMIGSSIALSISDIPFAGPTGSVNVGLVDGEFVINPNDEQRAASDLNLTVSGTKDAVMMVEAGANEVTEEVMLKGILLAHEEIKKLVAFQEQIVAEIGKPKREFPLEVVGDDVKAAVHDFSYDRMYWAFDTFDRYEREDREAVVTAEAHEHFDTEFEGREREIDDALYALKKEIMRGKILDAGIRPDGRALTEVRPIWCETGLLPRTHGSAVFTRGQTQVLTVVTLGAMGDVQILDGLSNEDSKRYMHQYNFPPYSTGEAKPMRGPGRREIGHGALAERALEPMIPSEEEFPYAIRLVSEVMSSNGSTSQASVCGSTLSLMDAGVPIKRPVAGAAMGLIKAADDSGKVAILTDIQGLEDFLGDMDFKVAGTTEGITAIQMDIKIKGIDEPILRQALSQAHDARMFILGKMLECLPAPRDHMSKYAPKITRFMINPDKIREVIGPGGKMINKIIAETGVKIDIEDDGRVYISTPDEEASKRARSMIEGIAKDPQVGDVFKGKVVRIMQFGAFVEFAPGKDGLVHISKLADKRVDKVEDVVNIGDELEVRVAEIDSQGRINLVRNDITYTNNDMPVRRPPRPSFGDRERRPPRRPNN</sequence>
<feature type="binding site" evidence="9">
    <location>
        <position position="492"/>
    </location>
    <ligand>
        <name>Mg(2+)</name>
        <dbReference type="ChEBI" id="CHEBI:18420"/>
    </ligand>
</feature>
<dbReference type="PIRSF" id="PIRSF005499">
    <property type="entry name" value="PNPase"/>
    <property type="match status" value="1"/>
</dbReference>
<keyword evidence="8 9" id="KW-0694">RNA-binding</keyword>
<dbReference type="GO" id="GO:0006402">
    <property type="term" value="P:mRNA catabolic process"/>
    <property type="evidence" value="ECO:0007669"/>
    <property type="project" value="UniProtKB-UniRule"/>
</dbReference>
<dbReference type="PROSITE" id="PS50126">
    <property type="entry name" value="S1"/>
    <property type="match status" value="1"/>
</dbReference>
<dbReference type="InterPro" id="IPR004088">
    <property type="entry name" value="KH_dom_type_1"/>
</dbReference>
<evidence type="ECO:0000313" key="12">
    <source>
        <dbReference type="EMBL" id="HIU46864.1"/>
    </source>
</evidence>
<comment type="similarity">
    <text evidence="2 9">Belongs to the polyribonucleotide nucleotidyltransferase family.</text>
</comment>
<feature type="binding site" evidence="9">
    <location>
        <position position="486"/>
    </location>
    <ligand>
        <name>Mg(2+)</name>
        <dbReference type="ChEBI" id="CHEBI:18420"/>
    </ligand>
</feature>
<dbReference type="Pfam" id="PF00013">
    <property type="entry name" value="KH_1"/>
    <property type="match status" value="1"/>
</dbReference>
<evidence type="ECO:0000313" key="13">
    <source>
        <dbReference type="Proteomes" id="UP000824123"/>
    </source>
</evidence>
<dbReference type="SUPFAM" id="SSF46915">
    <property type="entry name" value="Polynucleotide phosphorylase/guanosine pentaphosphate synthase (PNPase/GPSI), domain 3"/>
    <property type="match status" value="1"/>
</dbReference>
<dbReference type="HAMAP" id="MF_01595">
    <property type="entry name" value="PNPase"/>
    <property type="match status" value="1"/>
</dbReference>
<dbReference type="Pfam" id="PF00575">
    <property type="entry name" value="S1"/>
    <property type="match status" value="1"/>
</dbReference>
<dbReference type="GO" id="GO:0005829">
    <property type="term" value="C:cytosol"/>
    <property type="evidence" value="ECO:0007669"/>
    <property type="project" value="TreeGrafter"/>
</dbReference>
<name>A0A9D1S4E2_9FIRM</name>
<dbReference type="CDD" id="cd11364">
    <property type="entry name" value="RNase_PH_PNPase_2"/>
    <property type="match status" value="1"/>
</dbReference>
<dbReference type="NCBIfam" id="NF008805">
    <property type="entry name" value="PRK11824.1"/>
    <property type="match status" value="1"/>
</dbReference>
<evidence type="ECO:0000256" key="6">
    <source>
        <dbReference type="ARBA" id="ARBA00022723"/>
    </source>
</evidence>
<comment type="cofactor">
    <cofactor evidence="9">
        <name>Mg(2+)</name>
        <dbReference type="ChEBI" id="CHEBI:18420"/>
    </cofactor>
</comment>
<dbReference type="InterPro" id="IPR012162">
    <property type="entry name" value="PNPase"/>
</dbReference>
<dbReference type="InterPro" id="IPR020568">
    <property type="entry name" value="Ribosomal_Su5_D2-typ_SF"/>
</dbReference>
<keyword evidence="7 9" id="KW-0460">Magnesium</keyword>
<dbReference type="InterPro" id="IPR004087">
    <property type="entry name" value="KH_dom"/>
</dbReference>
<evidence type="ECO:0000256" key="7">
    <source>
        <dbReference type="ARBA" id="ARBA00022842"/>
    </source>
</evidence>
<evidence type="ECO:0000256" key="1">
    <source>
        <dbReference type="ARBA" id="ARBA00004496"/>
    </source>
</evidence>
<feature type="region of interest" description="Disordered" evidence="10">
    <location>
        <begin position="696"/>
        <end position="722"/>
    </location>
</feature>
<dbReference type="FunFam" id="3.30.230.70:FF:000002">
    <property type="entry name" value="Polyribonucleotide nucleotidyltransferase"/>
    <property type="match status" value="1"/>
</dbReference>
<comment type="catalytic activity">
    <reaction evidence="9">
        <text>RNA(n+1) + phosphate = RNA(n) + a ribonucleoside 5'-diphosphate</text>
        <dbReference type="Rhea" id="RHEA:22096"/>
        <dbReference type="Rhea" id="RHEA-COMP:14527"/>
        <dbReference type="Rhea" id="RHEA-COMP:17342"/>
        <dbReference type="ChEBI" id="CHEBI:43474"/>
        <dbReference type="ChEBI" id="CHEBI:57930"/>
        <dbReference type="ChEBI" id="CHEBI:140395"/>
        <dbReference type="EC" id="2.7.7.8"/>
    </reaction>
</comment>
<dbReference type="InterPro" id="IPR036612">
    <property type="entry name" value="KH_dom_type_1_sf"/>
</dbReference>
<reference evidence="12" key="2">
    <citation type="journal article" date="2021" name="PeerJ">
        <title>Extensive microbial diversity within the chicken gut microbiome revealed by metagenomics and culture.</title>
        <authorList>
            <person name="Gilroy R."/>
            <person name="Ravi A."/>
            <person name="Getino M."/>
            <person name="Pursley I."/>
            <person name="Horton D.L."/>
            <person name="Alikhan N.F."/>
            <person name="Baker D."/>
            <person name="Gharbi K."/>
            <person name="Hall N."/>
            <person name="Watson M."/>
            <person name="Adriaenssens E.M."/>
            <person name="Foster-Nyarko E."/>
            <person name="Jarju S."/>
            <person name="Secka A."/>
            <person name="Antonio M."/>
            <person name="Oren A."/>
            <person name="Chaudhuri R.R."/>
            <person name="La Ragione R."/>
            <person name="Hildebrand F."/>
            <person name="Pallen M.J."/>
        </authorList>
    </citation>
    <scope>NUCLEOTIDE SEQUENCE</scope>
    <source>
        <strain evidence="12">ChiSxjej2B14-8506</strain>
    </source>
</reference>
<dbReference type="SUPFAM" id="SSF50249">
    <property type="entry name" value="Nucleic acid-binding proteins"/>
    <property type="match status" value="1"/>
</dbReference>
<feature type="domain" description="S1 motif" evidence="11">
    <location>
        <begin position="622"/>
        <end position="690"/>
    </location>
</feature>
<dbReference type="SUPFAM" id="SSF54791">
    <property type="entry name" value="Eukaryotic type KH-domain (KH-domain type I)"/>
    <property type="match status" value="1"/>
</dbReference>
<dbReference type="PANTHER" id="PTHR11252">
    <property type="entry name" value="POLYRIBONUCLEOTIDE NUCLEOTIDYLTRANSFERASE"/>
    <property type="match status" value="1"/>
</dbReference>
<evidence type="ECO:0000256" key="4">
    <source>
        <dbReference type="ARBA" id="ARBA00022679"/>
    </source>
</evidence>
<dbReference type="InterPro" id="IPR027408">
    <property type="entry name" value="PNPase/RNase_PH_dom_sf"/>
</dbReference>
<dbReference type="PANTHER" id="PTHR11252:SF0">
    <property type="entry name" value="POLYRIBONUCLEOTIDE NUCLEOTIDYLTRANSFERASE 1, MITOCHONDRIAL"/>
    <property type="match status" value="1"/>
</dbReference>
<evidence type="ECO:0000256" key="3">
    <source>
        <dbReference type="ARBA" id="ARBA00022490"/>
    </source>
</evidence>
<dbReference type="GO" id="GO:0000175">
    <property type="term" value="F:3'-5'-RNA exonuclease activity"/>
    <property type="evidence" value="ECO:0007669"/>
    <property type="project" value="TreeGrafter"/>
</dbReference>
<dbReference type="EMBL" id="DVNK01000039">
    <property type="protein sequence ID" value="HIU46864.1"/>
    <property type="molecule type" value="Genomic_DNA"/>
</dbReference>
<comment type="function">
    <text evidence="9">Involved in mRNA degradation. Catalyzes the phosphorolysis of single-stranded polyribonucleotides processively in the 3'- to 5'-direction.</text>
</comment>